<keyword evidence="10" id="KW-1185">Reference proteome</keyword>
<evidence type="ECO:0000256" key="1">
    <source>
        <dbReference type="ARBA" id="ARBA00009986"/>
    </source>
</evidence>
<dbReference type="PROSITE" id="PS00687">
    <property type="entry name" value="ALDEHYDE_DEHYDR_GLU"/>
    <property type="match status" value="1"/>
</dbReference>
<dbReference type="EMBL" id="KV878592">
    <property type="protein sequence ID" value="OJJ55560.1"/>
    <property type="molecule type" value="Genomic_DNA"/>
</dbReference>
<evidence type="ECO:0000313" key="10">
    <source>
        <dbReference type="Proteomes" id="UP000184356"/>
    </source>
</evidence>
<dbReference type="OrthoDB" id="310895at2759"/>
<dbReference type="PANTHER" id="PTHR11699">
    <property type="entry name" value="ALDEHYDE DEHYDROGENASE-RELATED"/>
    <property type="match status" value="1"/>
</dbReference>
<feature type="region of interest" description="Disordered" evidence="7">
    <location>
        <begin position="17"/>
        <end position="40"/>
    </location>
</feature>
<protein>
    <recommendedName>
        <fullName evidence="3">aldehyde dehydrogenase (NAD(+))</fullName>
        <ecNumber evidence="3">1.2.1.3</ecNumber>
    </recommendedName>
</protein>
<feature type="active site" evidence="5">
    <location>
        <position position="245"/>
    </location>
</feature>
<feature type="domain" description="Aldehyde dehydrogenase" evidence="8">
    <location>
        <begin position="21"/>
        <end position="467"/>
    </location>
</feature>
<dbReference type="EC" id="1.2.1.3" evidence="3"/>
<dbReference type="InterPro" id="IPR016161">
    <property type="entry name" value="Ald_DH/histidinol_DH"/>
</dbReference>
<dbReference type="SUPFAM" id="SSF53720">
    <property type="entry name" value="ALDH-like"/>
    <property type="match status" value="1"/>
</dbReference>
<dbReference type="VEuPathDB" id="FungiDB:ASPSYDRAFT_48773"/>
<evidence type="ECO:0000256" key="7">
    <source>
        <dbReference type="SAM" id="MobiDB-lite"/>
    </source>
</evidence>
<name>A0A1L9T7Z2_9EURO</name>
<evidence type="ECO:0000256" key="2">
    <source>
        <dbReference type="ARBA" id="ARBA00023002"/>
    </source>
</evidence>
<evidence type="ECO:0000256" key="3">
    <source>
        <dbReference type="ARBA" id="ARBA00024226"/>
    </source>
</evidence>
<dbReference type="RefSeq" id="XP_040699366.1">
    <property type="nucleotide sequence ID" value="XM_040847702.1"/>
</dbReference>
<dbReference type="InterPro" id="IPR044086">
    <property type="entry name" value="LUC3-like"/>
</dbReference>
<evidence type="ECO:0000259" key="8">
    <source>
        <dbReference type="Pfam" id="PF00171"/>
    </source>
</evidence>
<accession>A0A1L9T7Z2</accession>
<dbReference type="InterPro" id="IPR015590">
    <property type="entry name" value="Aldehyde_DH_dom"/>
</dbReference>
<dbReference type="Gene3D" id="3.40.605.10">
    <property type="entry name" value="Aldehyde Dehydrogenase, Chain A, domain 1"/>
    <property type="match status" value="1"/>
</dbReference>
<dbReference type="FunFam" id="3.40.309.10:FF:000032">
    <property type="entry name" value="Probable aldehyde dehydrogenase"/>
    <property type="match status" value="1"/>
</dbReference>
<dbReference type="AlphaFoldDB" id="A0A1L9T7Z2"/>
<dbReference type="InterPro" id="IPR016163">
    <property type="entry name" value="Ald_DH_C"/>
</dbReference>
<dbReference type="FunFam" id="3.40.605.10:FF:000007">
    <property type="entry name" value="NAD/NADP-dependent betaine aldehyde dehydrogenase"/>
    <property type="match status" value="1"/>
</dbReference>
<reference evidence="10" key="1">
    <citation type="journal article" date="2017" name="Genome Biol.">
        <title>Comparative genomics reveals high biological diversity and specific adaptations in the industrially and medically important fungal genus Aspergillus.</title>
        <authorList>
            <person name="de Vries R.P."/>
            <person name="Riley R."/>
            <person name="Wiebenga A."/>
            <person name="Aguilar-Osorio G."/>
            <person name="Amillis S."/>
            <person name="Uchima C.A."/>
            <person name="Anderluh G."/>
            <person name="Asadollahi M."/>
            <person name="Askin M."/>
            <person name="Barry K."/>
            <person name="Battaglia E."/>
            <person name="Bayram O."/>
            <person name="Benocci T."/>
            <person name="Braus-Stromeyer S.A."/>
            <person name="Caldana C."/>
            <person name="Canovas D."/>
            <person name="Cerqueira G.C."/>
            <person name="Chen F."/>
            <person name="Chen W."/>
            <person name="Choi C."/>
            <person name="Clum A."/>
            <person name="Dos Santos R.A."/>
            <person name="Damasio A.R."/>
            <person name="Diallinas G."/>
            <person name="Emri T."/>
            <person name="Fekete E."/>
            <person name="Flipphi M."/>
            <person name="Freyberg S."/>
            <person name="Gallo A."/>
            <person name="Gournas C."/>
            <person name="Habgood R."/>
            <person name="Hainaut M."/>
            <person name="Harispe M.L."/>
            <person name="Henrissat B."/>
            <person name="Hilden K.S."/>
            <person name="Hope R."/>
            <person name="Hossain A."/>
            <person name="Karabika E."/>
            <person name="Karaffa L."/>
            <person name="Karanyi Z."/>
            <person name="Krasevec N."/>
            <person name="Kuo A."/>
            <person name="Kusch H."/>
            <person name="LaButti K."/>
            <person name="Lagendijk E.L."/>
            <person name="Lapidus A."/>
            <person name="Levasseur A."/>
            <person name="Lindquist E."/>
            <person name="Lipzen A."/>
            <person name="Logrieco A.F."/>
            <person name="MacCabe A."/>
            <person name="Maekelae M.R."/>
            <person name="Malavazi I."/>
            <person name="Melin P."/>
            <person name="Meyer V."/>
            <person name="Mielnichuk N."/>
            <person name="Miskei M."/>
            <person name="Molnar A.P."/>
            <person name="Mule G."/>
            <person name="Ngan C.Y."/>
            <person name="Orejas M."/>
            <person name="Orosz E."/>
            <person name="Ouedraogo J.P."/>
            <person name="Overkamp K.M."/>
            <person name="Park H.-S."/>
            <person name="Perrone G."/>
            <person name="Piumi F."/>
            <person name="Punt P.J."/>
            <person name="Ram A.F."/>
            <person name="Ramon A."/>
            <person name="Rauscher S."/>
            <person name="Record E."/>
            <person name="Riano-Pachon D.M."/>
            <person name="Robert V."/>
            <person name="Roehrig J."/>
            <person name="Ruller R."/>
            <person name="Salamov A."/>
            <person name="Salih N.S."/>
            <person name="Samson R.A."/>
            <person name="Sandor E."/>
            <person name="Sanguinetti M."/>
            <person name="Schuetze T."/>
            <person name="Sepcic K."/>
            <person name="Shelest E."/>
            <person name="Sherlock G."/>
            <person name="Sophianopoulou V."/>
            <person name="Squina F.M."/>
            <person name="Sun H."/>
            <person name="Susca A."/>
            <person name="Todd R.B."/>
            <person name="Tsang A."/>
            <person name="Unkles S.E."/>
            <person name="van de Wiele N."/>
            <person name="van Rossen-Uffink D."/>
            <person name="Oliveira J.V."/>
            <person name="Vesth T.C."/>
            <person name="Visser J."/>
            <person name="Yu J.-H."/>
            <person name="Zhou M."/>
            <person name="Andersen M.R."/>
            <person name="Archer D.B."/>
            <person name="Baker S.E."/>
            <person name="Benoit I."/>
            <person name="Brakhage A.A."/>
            <person name="Braus G.H."/>
            <person name="Fischer R."/>
            <person name="Frisvad J.C."/>
            <person name="Goldman G.H."/>
            <person name="Houbraken J."/>
            <person name="Oakley B."/>
            <person name="Pocsi I."/>
            <person name="Scazzocchio C."/>
            <person name="Seiboth B."/>
            <person name="vanKuyk P.A."/>
            <person name="Wortman J."/>
            <person name="Dyer P.S."/>
            <person name="Grigoriev I.V."/>
        </authorList>
    </citation>
    <scope>NUCLEOTIDE SEQUENCE [LARGE SCALE GENOMIC DNA]</scope>
    <source>
        <strain evidence="10">CBS 593.65</strain>
    </source>
</reference>
<evidence type="ECO:0000313" key="9">
    <source>
        <dbReference type="EMBL" id="OJJ55560.1"/>
    </source>
</evidence>
<dbReference type="GO" id="GO:0004029">
    <property type="term" value="F:aldehyde dehydrogenase (NAD+) activity"/>
    <property type="evidence" value="ECO:0007669"/>
    <property type="project" value="UniProtKB-EC"/>
</dbReference>
<dbReference type="GeneID" id="63763775"/>
<organism evidence="9 10">
    <name type="scientific">Aspergillus sydowii CBS 593.65</name>
    <dbReference type="NCBI Taxonomy" id="1036612"/>
    <lineage>
        <taxon>Eukaryota</taxon>
        <taxon>Fungi</taxon>
        <taxon>Dikarya</taxon>
        <taxon>Ascomycota</taxon>
        <taxon>Pezizomycotina</taxon>
        <taxon>Eurotiomycetes</taxon>
        <taxon>Eurotiomycetidae</taxon>
        <taxon>Eurotiales</taxon>
        <taxon>Aspergillaceae</taxon>
        <taxon>Aspergillus</taxon>
        <taxon>Aspergillus subgen. Nidulantes</taxon>
    </lineage>
</organism>
<sequence>MPLDTTTFHNVINGELTTTAETRHGINPATKQPNPEVPVSTQDDLDRAVAAARTAFKTWSRTSFDERRKAISAYADSIDANKDALAALLTQEQGKSLAQAAQEIGMAVIWARSLSTIEMPETVIQDKDDCKIVQRYTPLGVAGAIVPWNFPVLLAVGKIVPAVYTGNTVIVKPSPFTPYCDLKLAELAIPHFPAGVIQALSGGDDLGPRITEHPGIDKISFTGSSVTGRRVMASCAKTLKRVTLELGGNDAAIICDDVDIDKIVPNLAILSFLNCSQICLMIKRLYVHSSIYDTFLSKFVEAVKAFQVGPGTDESAFIGPVQNSMQYEKAKDLFSSIATQNLKPALGGTISESSGYFIPPTLIDNPPEESRVVQEEPFAPILPLLKWDDEEDVLARANASESALGASVWTKDLDKAQRMADQLQAGTVWINSHFEVSPFVPFGGHKSSGLGTEWGVQGLTQYCNSKSLWIRKA</sequence>
<dbReference type="InterPro" id="IPR016162">
    <property type="entry name" value="Ald_DH_N"/>
</dbReference>
<dbReference type="STRING" id="1036612.A0A1L9T7Z2"/>
<keyword evidence="2 6" id="KW-0560">Oxidoreductase</keyword>
<dbReference type="Gene3D" id="3.40.309.10">
    <property type="entry name" value="Aldehyde Dehydrogenase, Chain A, domain 2"/>
    <property type="match status" value="1"/>
</dbReference>
<gene>
    <name evidence="9" type="ORF">ASPSYDRAFT_48773</name>
</gene>
<dbReference type="Proteomes" id="UP000184356">
    <property type="component" value="Unassembled WGS sequence"/>
</dbReference>
<evidence type="ECO:0000256" key="6">
    <source>
        <dbReference type="RuleBase" id="RU003345"/>
    </source>
</evidence>
<comment type="similarity">
    <text evidence="1 6">Belongs to the aldehyde dehydrogenase family.</text>
</comment>
<evidence type="ECO:0000256" key="4">
    <source>
        <dbReference type="ARBA" id="ARBA00049194"/>
    </source>
</evidence>
<dbReference type="InterPro" id="IPR029510">
    <property type="entry name" value="Ald_DH_CS_GLU"/>
</dbReference>
<comment type="catalytic activity">
    <reaction evidence="4">
        <text>an aldehyde + NAD(+) + H2O = a carboxylate + NADH + 2 H(+)</text>
        <dbReference type="Rhea" id="RHEA:16185"/>
        <dbReference type="ChEBI" id="CHEBI:15377"/>
        <dbReference type="ChEBI" id="CHEBI:15378"/>
        <dbReference type="ChEBI" id="CHEBI:17478"/>
        <dbReference type="ChEBI" id="CHEBI:29067"/>
        <dbReference type="ChEBI" id="CHEBI:57540"/>
        <dbReference type="ChEBI" id="CHEBI:57945"/>
        <dbReference type="EC" id="1.2.1.3"/>
    </reaction>
</comment>
<evidence type="ECO:0000256" key="5">
    <source>
        <dbReference type="PROSITE-ProRule" id="PRU10007"/>
    </source>
</evidence>
<dbReference type="CDD" id="cd07106">
    <property type="entry name" value="ALDH_AldA-AAD23400"/>
    <property type="match status" value="1"/>
</dbReference>
<dbReference type="Pfam" id="PF00171">
    <property type="entry name" value="Aldedh"/>
    <property type="match status" value="1"/>
</dbReference>
<proteinExistence type="inferred from homology"/>